<keyword evidence="5" id="KW-1185">Reference proteome</keyword>
<dbReference type="Pfam" id="PF09992">
    <property type="entry name" value="NAGPA"/>
    <property type="match status" value="1"/>
</dbReference>
<dbReference type="Proteomes" id="UP000271137">
    <property type="component" value="Unassembled WGS sequence"/>
</dbReference>
<feature type="domain" description="Phosphodiester glycosidase" evidence="2">
    <location>
        <begin position="69"/>
        <end position="214"/>
    </location>
</feature>
<keyword evidence="1" id="KW-0732">Signal</keyword>
<dbReference type="Proteomes" id="UP000271590">
    <property type="component" value="Unassembled WGS sequence"/>
</dbReference>
<evidence type="ECO:0000313" key="3">
    <source>
        <dbReference type="EMBL" id="RRH92693.1"/>
    </source>
</evidence>
<dbReference type="InterPro" id="IPR018711">
    <property type="entry name" value="NAGPA"/>
</dbReference>
<feature type="signal peptide" evidence="1">
    <location>
        <begin position="1"/>
        <end position="21"/>
    </location>
</feature>
<protein>
    <recommendedName>
        <fullName evidence="2">Phosphodiester glycosidase domain-containing protein</fullName>
    </recommendedName>
</protein>
<proteinExistence type="predicted"/>
<sequence length="238" mass="25944">MRKLLLLLALCLAGAAGLAAAANAEPRYTVVKIDLRSERLELFLRDDSGAPFKRLDRLEAWLAARNRQLVFAMNAGMYHADFSPVGLLVQEGRELSPLNLAAGTGNFFLKPNGVFLVSEAGARVVESSEYAALPKEGVRLATQSGPLLLRRGVVHPAFIPDSDSRKIRNGVGVSGHTAIFVISEQPVNFYEFALYFRDVLHCRDALYLDGTVSALHSLALRRSDFTRELGPILGVAVP</sequence>
<organism evidence="3 6">
    <name type="scientific">Variovorax beijingensis</name>
    <dbReference type="NCBI Taxonomy" id="2496117"/>
    <lineage>
        <taxon>Bacteria</taxon>
        <taxon>Pseudomonadati</taxon>
        <taxon>Pseudomonadota</taxon>
        <taxon>Betaproteobacteria</taxon>
        <taxon>Burkholderiales</taxon>
        <taxon>Comamonadaceae</taxon>
        <taxon>Variovorax</taxon>
    </lineage>
</organism>
<reference evidence="3 6" key="1">
    <citation type="submission" date="2018-11" db="EMBL/GenBank/DDBJ databases">
        <title>The genome of Variovorax sp T529.</title>
        <authorList>
            <person name="Gao J."/>
        </authorList>
    </citation>
    <scope>NUCLEOTIDE SEQUENCE [LARGE SCALE GENOMIC DNA]</scope>
    <source>
        <strain evidence="3 6">T529</strain>
    </source>
</reference>
<name>A0A3P3F223_9BURK</name>
<accession>A0A3P3F223</accession>
<dbReference type="EMBL" id="RQXU01000001">
    <property type="protein sequence ID" value="RRH92693.1"/>
    <property type="molecule type" value="Genomic_DNA"/>
</dbReference>
<evidence type="ECO:0000313" key="6">
    <source>
        <dbReference type="Proteomes" id="UP000271590"/>
    </source>
</evidence>
<evidence type="ECO:0000256" key="1">
    <source>
        <dbReference type="SAM" id="SignalP"/>
    </source>
</evidence>
<gene>
    <name evidence="3" type="ORF">EH244_02390</name>
    <name evidence="4" type="ORF">EJO66_04920</name>
</gene>
<reference evidence="4 5" key="2">
    <citation type="submission" date="2018-12" db="EMBL/GenBank/DDBJ databases">
        <title>The genome sequences of strain 502.</title>
        <authorList>
            <person name="Gao J."/>
            <person name="Sun J."/>
        </authorList>
    </citation>
    <scope>NUCLEOTIDE SEQUENCE [LARGE SCALE GENOMIC DNA]</scope>
    <source>
        <strain evidence="4 5">502</strain>
    </source>
</reference>
<feature type="chain" id="PRO_5018136726" description="Phosphodiester glycosidase domain-containing protein" evidence="1">
    <location>
        <begin position="22"/>
        <end position="238"/>
    </location>
</feature>
<evidence type="ECO:0000259" key="2">
    <source>
        <dbReference type="Pfam" id="PF09992"/>
    </source>
</evidence>
<dbReference type="EMBL" id="RXFQ01000002">
    <property type="protein sequence ID" value="RSZ43127.1"/>
    <property type="molecule type" value="Genomic_DNA"/>
</dbReference>
<comment type="caution">
    <text evidence="3">The sequence shown here is derived from an EMBL/GenBank/DDBJ whole genome shotgun (WGS) entry which is preliminary data.</text>
</comment>
<evidence type="ECO:0000313" key="5">
    <source>
        <dbReference type="Proteomes" id="UP000271137"/>
    </source>
</evidence>
<dbReference type="RefSeq" id="WP_124956595.1">
    <property type="nucleotide sequence ID" value="NZ_CBFHCE010000043.1"/>
</dbReference>
<evidence type="ECO:0000313" key="4">
    <source>
        <dbReference type="EMBL" id="RSZ43127.1"/>
    </source>
</evidence>
<dbReference type="AlphaFoldDB" id="A0A3P3F223"/>